<feature type="region of interest" description="Disordered" evidence="1">
    <location>
        <begin position="1"/>
        <end position="55"/>
    </location>
</feature>
<feature type="compositionally biased region" description="Basic and acidic residues" evidence="1">
    <location>
        <begin position="1"/>
        <end position="18"/>
    </location>
</feature>
<organism evidence="2 3">
    <name type="scientific">Rhodocyclus tenuis</name>
    <name type="common">Rhodospirillum tenue</name>
    <dbReference type="NCBI Taxonomy" id="1066"/>
    <lineage>
        <taxon>Bacteria</taxon>
        <taxon>Pseudomonadati</taxon>
        <taxon>Pseudomonadota</taxon>
        <taxon>Betaproteobacteria</taxon>
        <taxon>Rhodocyclales</taxon>
        <taxon>Rhodocyclaceae</taxon>
        <taxon>Rhodocyclus</taxon>
    </lineage>
</organism>
<gene>
    <name evidence="2" type="ORF">GHK24_04965</name>
</gene>
<dbReference type="AlphaFoldDB" id="A0A6L5JY59"/>
<evidence type="ECO:0000313" key="3">
    <source>
        <dbReference type="Proteomes" id="UP000480275"/>
    </source>
</evidence>
<protein>
    <submittedName>
        <fullName evidence="2">Uncharacterized protein</fullName>
    </submittedName>
</protein>
<dbReference type="Proteomes" id="UP000480275">
    <property type="component" value="Unassembled WGS sequence"/>
</dbReference>
<evidence type="ECO:0000256" key="1">
    <source>
        <dbReference type="SAM" id="MobiDB-lite"/>
    </source>
</evidence>
<comment type="caution">
    <text evidence="2">The sequence shown here is derived from an EMBL/GenBank/DDBJ whole genome shotgun (WGS) entry which is preliminary data.</text>
</comment>
<name>A0A6L5JY59_RHOTE</name>
<feature type="compositionally biased region" description="Basic and acidic residues" evidence="1">
    <location>
        <begin position="38"/>
        <end position="55"/>
    </location>
</feature>
<reference evidence="2 3" key="1">
    <citation type="submission" date="2019-10" db="EMBL/GenBank/DDBJ databases">
        <title>Whole-genome sequence of the purple nonsulfur photosynthetic bacterium Rhodocyclus tenuis.</title>
        <authorList>
            <person name="Kyndt J.A."/>
            <person name="Meyer T.E."/>
        </authorList>
    </citation>
    <scope>NUCLEOTIDE SEQUENCE [LARGE SCALE GENOMIC DNA]</scope>
    <source>
        <strain evidence="2 3">DSM 110</strain>
    </source>
</reference>
<proteinExistence type="predicted"/>
<sequence>MTKSSEHGEQKPPAEKKNATPQPAAADGSVAFRRRKAARAEQEDGAQRNPERQREGAFWLAVRQSGLAGEPVIANYSQLLT</sequence>
<dbReference type="EMBL" id="WIXJ01000002">
    <property type="protein sequence ID" value="MQY51128.1"/>
    <property type="molecule type" value="Genomic_DNA"/>
</dbReference>
<accession>A0A6L5JY59</accession>
<evidence type="ECO:0000313" key="2">
    <source>
        <dbReference type="EMBL" id="MQY51128.1"/>
    </source>
</evidence>